<evidence type="ECO:0000259" key="9">
    <source>
        <dbReference type="Pfam" id="PF01343"/>
    </source>
</evidence>
<name>A0A1N7LYU8_9PROT</name>
<keyword evidence="4" id="KW-0378">Hydrolase</keyword>
<dbReference type="InterPro" id="IPR029045">
    <property type="entry name" value="ClpP/crotonase-like_dom_sf"/>
</dbReference>
<keyword evidence="8" id="KW-0812">Transmembrane</keyword>
<dbReference type="AlphaFoldDB" id="A0A1N7LYU8"/>
<proteinExistence type="inferred from homology"/>
<dbReference type="PANTHER" id="PTHR33209:SF1">
    <property type="entry name" value="PEPTIDASE S49 DOMAIN-CONTAINING PROTEIN"/>
    <property type="match status" value="1"/>
</dbReference>
<dbReference type="InterPro" id="IPR004635">
    <property type="entry name" value="Pept_S49_SppA"/>
</dbReference>
<gene>
    <name evidence="10" type="ORF">SAMN05421779_103642</name>
</gene>
<keyword evidence="6 8" id="KW-0472">Membrane</keyword>
<dbReference type="GO" id="GO:0008236">
    <property type="term" value="F:serine-type peptidase activity"/>
    <property type="evidence" value="ECO:0007669"/>
    <property type="project" value="UniProtKB-KW"/>
</dbReference>
<dbReference type="Gene3D" id="3.90.226.10">
    <property type="entry name" value="2-enoyl-CoA Hydratase, Chain A, domain 1"/>
    <property type="match status" value="3"/>
</dbReference>
<evidence type="ECO:0000256" key="7">
    <source>
        <dbReference type="PIRSR" id="PIRSR001217-1"/>
    </source>
</evidence>
<feature type="transmembrane region" description="Helical" evidence="8">
    <location>
        <begin position="7"/>
        <end position="30"/>
    </location>
</feature>
<dbReference type="RefSeq" id="WP_076400382.1">
    <property type="nucleotide sequence ID" value="NZ_FTOA01000003.1"/>
</dbReference>
<dbReference type="InterPro" id="IPR047272">
    <property type="entry name" value="S49_SppA_C"/>
</dbReference>
<feature type="domain" description="Peptidase S49" evidence="9">
    <location>
        <begin position="374"/>
        <end position="524"/>
    </location>
</feature>
<evidence type="ECO:0000256" key="6">
    <source>
        <dbReference type="ARBA" id="ARBA00023136"/>
    </source>
</evidence>
<dbReference type="GO" id="GO:0006465">
    <property type="term" value="P:signal peptide processing"/>
    <property type="evidence" value="ECO:0007669"/>
    <property type="project" value="InterPro"/>
</dbReference>
<dbReference type="NCBIfam" id="TIGR00706">
    <property type="entry name" value="SppA_dom"/>
    <property type="match status" value="1"/>
</dbReference>
<evidence type="ECO:0000256" key="3">
    <source>
        <dbReference type="ARBA" id="ARBA00022670"/>
    </source>
</evidence>
<keyword evidence="5" id="KW-0720">Serine protease</keyword>
<keyword evidence="11" id="KW-1185">Reference proteome</keyword>
<evidence type="ECO:0000313" key="10">
    <source>
        <dbReference type="EMBL" id="SIS78993.1"/>
    </source>
</evidence>
<dbReference type="InterPro" id="IPR004634">
    <property type="entry name" value="Pept_S49_pIV"/>
</dbReference>
<keyword evidence="3 10" id="KW-0645">Protease</keyword>
<organism evidence="10 11">
    <name type="scientific">Insolitispirillum peregrinum</name>
    <dbReference type="NCBI Taxonomy" id="80876"/>
    <lineage>
        <taxon>Bacteria</taxon>
        <taxon>Pseudomonadati</taxon>
        <taxon>Pseudomonadota</taxon>
        <taxon>Alphaproteobacteria</taxon>
        <taxon>Rhodospirillales</taxon>
        <taxon>Novispirillaceae</taxon>
        <taxon>Insolitispirillum</taxon>
    </lineage>
</organism>
<dbReference type="SUPFAM" id="SSF52096">
    <property type="entry name" value="ClpP/crotonase"/>
    <property type="match status" value="2"/>
</dbReference>
<feature type="active site" description="Nucleophile" evidence="7">
    <location>
        <position position="390"/>
    </location>
</feature>
<feature type="active site" description="Proton donor/acceptor" evidence="7">
    <location>
        <position position="194"/>
    </location>
</feature>
<feature type="domain" description="Peptidase S49" evidence="9">
    <location>
        <begin position="142"/>
        <end position="274"/>
    </location>
</feature>
<dbReference type="GO" id="GO:0016020">
    <property type="term" value="C:membrane"/>
    <property type="evidence" value="ECO:0007669"/>
    <property type="project" value="UniProtKB-SubCell"/>
</dbReference>
<dbReference type="Proteomes" id="UP000185678">
    <property type="component" value="Unassembled WGS sequence"/>
</dbReference>
<evidence type="ECO:0000256" key="2">
    <source>
        <dbReference type="ARBA" id="ARBA00008683"/>
    </source>
</evidence>
<evidence type="ECO:0000256" key="1">
    <source>
        <dbReference type="ARBA" id="ARBA00004370"/>
    </source>
</evidence>
<comment type="subcellular location">
    <subcellularLocation>
        <location evidence="1">Membrane</location>
    </subcellularLocation>
</comment>
<dbReference type="EMBL" id="FTOA01000003">
    <property type="protein sequence ID" value="SIS78993.1"/>
    <property type="molecule type" value="Genomic_DNA"/>
</dbReference>
<reference evidence="10 11" key="1">
    <citation type="submission" date="2017-01" db="EMBL/GenBank/DDBJ databases">
        <authorList>
            <person name="Mah S.A."/>
            <person name="Swanson W.J."/>
            <person name="Moy G.W."/>
            <person name="Vacquier V.D."/>
        </authorList>
    </citation>
    <scope>NUCLEOTIDE SEQUENCE [LARGE SCALE GENOMIC DNA]</scope>
    <source>
        <strain evidence="10 11">DSM 11589</strain>
    </source>
</reference>
<dbReference type="CDD" id="cd07023">
    <property type="entry name" value="S49_Sppa_N_C"/>
    <property type="match status" value="1"/>
</dbReference>
<evidence type="ECO:0000313" key="11">
    <source>
        <dbReference type="Proteomes" id="UP000185678"/>
    </source>
</evidence>
<dbReference type="CDD" id="cd07018">
    <property type="entry name" value="S49_SppA_67K_type"/>
    <property type="match status" value="1"/>
</dbReference>
<protein>
    <submittedName>
        <fullName evidence="10">Protease-4</fullName>
    </submittedName>
</protein>
<accession>A0A1N7LYU8</accession>
<comment type="similarity">
    <text evidence="2">Belongs to the peptidase S49 family.</text>
</comment>
<dbReference type="PIRSF" id="PIRSF001217">
    <property type="entry name" value="Protease_4_SppA"/>
    <property type="match status" value="1"/>
</dbReference>
<dbReference type="OrthoDB" id="9764363at2"/>
<dbReference type="InterPro" id="IPR002142">
    <property type="entry name" value="Peptidase_S49"/>
</dbReference>
<keyword evidence="8" id="KW-1133">Transmembrane helix</keyword>
<sequence>MRLIGKAVTILFAVIGLIAVLIAGAGWGILHTLGSFGGAEAVYKESDRFVLALDLDAPMPERDDEPWRAVFGTPTTTLQRAITAIDSAAADPRVVGLQATLSDSPLSMAEVQELRDAIGRFHASGKPTQVFSPTIGEAGGGTHSYYLATAFDDIWLQPSGDLGLSGFGIEVPFVHNALKELGISTELVRRWEYKNAMDSAARDSMSEPHRISLLRLLESWRDQVVDGVAKHTGLDKEKVGNLLDGAPLSARDALSHKLIDHIGYADQADDAIQTQTSAEERMSLDEYLGVVDARQKEQQAARAKMPHIALIQVTGLIARGEVMPGDGQNSDDVAQAIHDAANDPDVRAIVLRISSPGGSYVASDTIWRELMLAREAEIPVIVSMGDMAASGGYFVALPASKVVAQPATITGSIGVYAFKPVLQEMWSKLNVTWETVALGDYATMWSPHHGFSDVQRSQFEKGVDNAYRDFTEKVGASRHLSPEIVDKVARGRIWTGSDALNVGLVDTLGGQYEAIRLAKQEIGLDPDAPINLRPFPEEQDGLTALLDSLNLKQLASAAATFSRLSASLQPLNEVMGHARVASQGPALLGPPLSHKAP</sequence>
<evidence type="ECO:0000256" key="5">
    <source>
        <dbReference type="ARBA" id="ARBA00022825"/>
    </source>
</evidence>
<evidence type="ECO:0000256" key="8">
    <source>
        <dbReference type="SAM" id="Phobius"/>
    </source>
</evidence>
<dbReference type="InterPro" id="IPR047217">
    <property type="entry name" value="S49_SppA_67K_type_N"/>
</dbReference>
<dbReference type="PANTHER" id="PTHR33209">
    <property type="entry name" value="PROTEASE 4"/>
    <property type="match status" value="1"/>
</dbReference>
<dbReference type="Pfam" id="PF01343">
    <property type="entry name" value="Peptidase_S49"/>
    <property type="match status" value="2"/>
</dbReference>
<dbReference type="STRING" id="80876.SAMN05421779_103642"/>
<evidence type="ECO:0000256" key="4">
    <source>
        <dbReference type="ARBA" id="ARBA00022801"/>
    </source>
</evidence>